<organism evidence="3 4">
    <name type="scientific">Erythrobacter mangrovi</name>
    <dbReference type="NCBI Taxonomy" id="2739433"/>
    <lineage>
        <taxon>Bacteria</taxon>
        <taxon>Pseudomonadati</taxon>
        <taxon>Pseudomonadota</taxon>
        <taxon>Alphaproteobacteria</taxon>
        <taxon>Sphingomonadales</taxon>
        <taxon>Erythrobacteraceae</taxon>
        <taxon>Erythrobacter/Porphyrobacter group</taxon>
        <taxon>Erythrobacter</taxon>
    </lineage>
</organism>
<dbReference type="RefSeq" id="WP_173212310.1">
    <property type="nucleotide sequence ID" value="NZ_CP053921.1"/>
</dbReference>
<dbReference type="KEGG" id="emv:HQR01_02640"/>
<evidence type="ECO:0000259" key="2">
    <source>
        <dbReference type="Pfam" id="PF13472"/>
    </source>
</evidence>
<evidence type="ECO:0000313" key="3">
    <source>
        <dbReference type="EMBL" id="QKG70355.1"/>
    </source>
</evidence>
<keyword evidence="1" id="KW-0732">Signal</keyword>
<dbReference type="InterPro" id="IPR036514">
    <property type="entry name" value="SGNH_hydro_sf"/>
</dbReference>
<dbReference type="SUPFAM" id="SSF52266">
    <property type="entry name" value="SGNH hydrolase"/>
    <property type="match status" value="1"/>
</dbReference>
<reference evidence="3 4" key="1">
    <citation type="submission" date="2020-05" db="EMBL/GenBank/DDBJ databases">
        <title>Erythrobacter mangrovi sp. nov., isolated from rhizosphere soil of mangrove plant (Kandelia candel).</title>
        <authorList>
            <person name="Ye Y.H."/>
        </authorList>
    </citation>
    <scope>NUCLEOTIDE SEQUENCE [LARGE SCALE GENOMIC DNA]</scope>
    <source>
        <strain evidence="3 4">EB310</strain>
    </source>
</reference>
<feature type="signal peptide" evidence="1">
    <location>
        <begin position="1"/>
        <end position="25"/>
    </location>
</feature>
<feature type="chain" id="PRO_5028958612" evidence="1">
    <location>
        <begin position="26"/>
        <end position="233"/>
    </location>
</feature>
<dbReference type="InterPro" id="IPR013830">
    <property type="entry name" value="SGNH_hydro"/>
</dbReference>
<dbReference type="CDD" id="cd01822">
    <property type="entry name" value="Lysophospholipase_L1_like"/>
    <property type="match status" value="1"/>
</dbReference>
<dbReference type="PANTHER" id="PTHR30383:SF24">
    <property type="entry name" value="THIOESTERASE 1_PROTEASE 1_LYSOPHOSPHOLIPASE L1"/>
    <property type="match status" value="1"/>
</dbReference>
<dbReference type="AlphaFoldDB" id="A0A7D3X8Q4"/>
<evidence type="ECO:0000313" key="4">
    <source>
        <dbReference type="Proteomes" id="UP000504693"/>
    </source>
</evidence>
<name>A0A7D3X8Q4_9SPHN</name>
<dbReference type="InterPro" id="IPR051532">
    <property type="entry name" value="Ester_Hydrolysis_Enzymes"/>
</dbReference>
<gene>
    <name evidence="3" type="ORF">HQR01_02640</name>
</gene>
<feature type="domain" description="SGNH hydrolase-type esterase" evidence="2">
    <location>
        <begin position="52"/>
        <end position="213"/>
    </location>
</feature>
<sequence>MIASRWSIVSIALLLVSCGGGVDDAAVTEKSEAEAAAPARIEVAGPERHILAFGDSLFAGYGVGLTHSYPTKLEAALRKQGINAIITNAAVSGETSAAGAKRFAFALDGQRVKPDLIMIELGGNDMLRGLQPNETRANFAAMLAEAKSRGIPVLLMGMRAPPNYGPEYQAEFDGLYGDLAKQYGAKLVPFWLEAIYDKPQLFQQDRIHPTIEGIDLLVEDTLEEVEAALPPAG</sequence>
<dbReference type="PANTHER" id="PTHR30383">
    <property type="entry name" value="THIOESTERASE 1/PROTEASE 1/LYSOPHOSPHOLIPASE L1"/>
    <property type="match status" value="1"/>
</dbReference>
<dbReference type="GO" id="GO:0004622">
    <property type="term" value="F:phosphatidylcholine lysophospholipase activity"/>
    <property type="evidence" value="ECO:0007669"/>
    <property type="project" value="TreeGrafter"/>
</dbReference>
<dbReference type="EMBL" id="CP053921">
    <property type="protein sequence ID" value="QKG70355.1"/>
    <property type="molecule type" value="Genomic_DNA"/>
</dbReference>
<proteinExistence type="predicted"/>
<evidence type="ECO:0000256" key="1">
    <source>
        <dbReference type="SAM" id="SignalP"/>
    </source>
</evidence>
<dbReference type="Gene3D" id="3.40.50.1110">
    <property type="entry name" value="SGNH hydrolase"/>
    <property type="match status" value="1"/>
</dbReference>
<dbReference type="PROSITE" id="PS51257">
    <property type="entry name" value="PROKAR_LIPOPROTEIN"/>
    <property type="match status" value="1"/>
</dbReference>
<protein>
    <submittedName>
        <fullName evidence="3">Arylesterase</fullName>
    </submittedName>
</protein>
<keyword evidence="4" id="KW-1185">Reference proteome</keyword>
<dbReference type="Proteomes" id="UP000504693">
    <property type="component" value="Chromosome"/>
</dbReference>
<accession>A0A7D3X8Q4</accession>
<dbReference type="Pfam" id="PF13472">
    <property type="entry name" value="Lipase_GDSL_2"/>
    <property type="match status" value="1"/>
</dbReference>